<dbReference type="InterPro" id="IPR006533">
    <property type="entry name" value="T6SS_Vgr_RhsGE"/>
</dbReference>
<accession>A0A1L4CZ31</accession>
<dbReference type="Gene3D" id="3.55.50.10">
    <property type="entry name" value="Baseplate protein-like domains"/>
    <property type="match status" value="1"/>
</dbReference>
<gene>
    <name evidence="2" type="ORF">AXG55_04480</name>
</gene>
<dbReference type="EMBL" id="CP017834">
    <property type="protein sequence ID" value="APJ03197.1"/>
    <property type="molecule type" value="Genomic_DNA"/>
</dbReference>
<proteinExistence type="predicted"/>
<dbReference type="NCBIfam" id="TIGR01646">
    <property type="entry name" value="vgr_GE"/>
    <property type="match status" value="1"/>
</dbReference>
<dbReference type="Gene3D" id="2.40.50.230">
    <property type="entry name" value="Gp5 N-terminal domain"/>
    <property type="match status" value="1"/>
</dbReference>
<evidence type="ECO:0000259" key="1">
    <source>
        <dbReference type="Pfam" id="PF04717"/>
    </source>
</evidence>
<dbReference type="KEGG" id="saqi:AXG55_04480"/>
<reference evidence="2 3" key="1">
    <citation type="submission" date="2016-10" db="EMBL/GenBank/DDBJ databases">
        <title>Silvanigrella aquatica sp. nov., isolated from a freshwater lake located in the Black Forest, Germany, description of Silvanigrellaceae fam. nov., Silvanigrellales ord. nov., reclassification of the order Bdellovibrionales in the class Oligoflexia, reclassification of the families Bacteriovoracaceae and Halobacteriovoraceae in the new order Bacteriovoracales ord. nov., and reclassification of the family Pseudobacteriovoracaceae in the order Oligoflexiales.</title>
        <authorList>
            <person name="Hahn M.W."/>
            <person name="Schmidt J."/>
            <person name="Koll U."/>
            <person name="Rohde M."/>
            <person name="Verbag S."/>
            <person name="Pitt A."/>
            <person name="Nakai R."/>
            <person name="Naganuma T."/>
            <person name="Lang E."/>
        </authorList>
    </citation>
    <scope>NUCLEOTIDE SEQUENCE [LARGE SCALE GENOMIC DNA]</scope>
    <source>
        <strain evidence="2 3">MWH-Nonnen-W8red</strain>
    </source>
</reference>
<evidence type="ECO:0000313" key="2">
    <source>
        <dbReference type="EMBL" id="APJ03197.1"/>
    </source>
</evidence>
<name>A0A1L4CZ31_9BACT</name>
<dbReference type="Pfam" id="PF04717">
    <property type="entry name" value="Phage_base_V"/>
    <property type="match status" value="1"/>
</dbReference>
<evidence type="ECO:0000313" key="3">
    <source>
        <dbReference type="Proteomes" id="UP000184731"/>
    </source>
</evidence>
<dbReference type="Pfam" id="PF05954">
    <property type="entry name" value="Phage_GPD"/>
    <property type="match status" value="1"/>
</dbReference>
<dbReference type="OrthoDB" id="9762420at2"/>
<dbReference type="STRING" id="1915309.AXG55_04480"/>
<dbReference type="Gene3D" id="4.10.220.110">
    <property type="match status" value="1"/>
</dbReference>
<feature type="domain" description="Gp5/Type VI secretion system Vgr protein OB-fold" evidence="1">
    <location>
        <begin position="447"/>
        <end position="496"/>
    </location>
</feature>
<dbReference type="Proteomes" id="UP000184731">
    <property type="component" value="Chromosome"/>
</dbReference>
<organism evidence="2 3">
    <name type="scientific">Silvanigrella aquatica</name>
    <dbReference type="NCBI Taxonomy" id="1915309"/>
    <lineage>
        <taxon>Bacteria</taxon>
        <taxon>Pseudomonadati</taxon>
        <taxon>Bdellovibrionota</taxon>
        <taxon>Oligoflexia</taxon>
        <taxon>Silvanigrellales</taxon>
        <taxon>Silvanigrellaceae</taxon>
        <taxon>Silvanigrella</taxon>
    </lineage>
</organism>
<protein>
    <recommendedName>
        <fullName evidence="1">Gp5/Type VI secretion system Vgr protein OB-fold domain-containing protein</fullName>
    </recommendedName>
</protein>
<dbReference type="Gene3D" id="2.30.110.50">
    <property type="match status" value="1"/>
</dbReference>
<keyword evidence="3" id="KW-1185">Reference proteome</keyword>
<dbReference type="InterPro" id="IPR037026">
    <property type="entry name" value="Vgr_OB-fold_dom_sf"/>
</dbReference>
<dbReference type="SUPFAM" id="SSF69279">
    <property type="entry name" value="Phage tail proteins"/>
    <property type="match status" value="1"/>
</dbReference>
<sequence length="616" mass="71650">MSEVVNSLPDKSVIDAIITDVTSKSELSKYEKENDYRIIQAFEINNDSISKLYETKLIIRLDNKILNKDNMSNFLGEFLHFKIINYATNEITEKYFSGIISAIKMTYYKALPEFALTLQPCLWKLTQSNGYRTWLATNAKKIIEDILKIHFKNEKYEQFEMLCSRKLGERTNTIQYGESDFDFLCRLMSEEGLNYIIEHNEKGQKLIIKDKIEDHFKSTYKNPLIKFESPTHHILCSLDHTKVAQVNSCKITASFFDPRAPNISPKNPVPKKTPSPFQWEEHPLLQKYLEPIDPISDWVTDHIQYRKNTLENSIQYTEISQFVRVGETVKFKNSENDNIEKLPGHYIANVTHFYSRLNFDKNKFFNKIEQNIFENKTNYSAKITTYPTDEFYLENFEINHPKLPNITNALIYTDEENKDNKLKIKKDASGVSIGIRFFWMNKTSEFKNSDFIWARLSQFWASNLSGALFIPHPGDEVIVGFLDNDPDSPIILNSLYNFVSKVPEKLDEKTCGIIINEDLEECLKIGTKLQEQPSNIIFKHESFETNITDMKMSLYRDNDKNIYFLHSNLNKTEATEKFDIVSETSNIKATKTIAVEADKEINMKTTTANINKIKIT</sequence>
<dbReference type="AlphaFoldDB" id="A0A1L4CZ31"/>
<dbReference type="RefSeq" id="WP_148696925.1">
    <property type="nucleotide sequence ID" value="NZ_CP017834.1"/>
</dbReference>
<dbReference type="InterPro" id="IPR006531">
    <property type="entry name" value="Gp5/Vgr_OB"/>
</dbReference>
<dbReference type="SUPFAM" id="SSF69255">
    <property type="entry name" value="gp5 N-terminal domain-like"/>
    <property type="match status" value="1"/>
</dbReference>